<reference evidence="1" key="1">
    <citation type="submission" date="2006-10" db="EMBL/GenBank/DDBJ databases">
        <title>Complete sequence of Solibacter usitatus Ellin6076.</title>
        <authorList>
            <consortium name="US DOE Joint Genome Institute"/>
            <person name="Copeland A."/>
            <person name="Lucas S."/>
            <person name="Lapidus A."/>
            <person name="Barry K."/>
            <person name="Detter J.C."/>
            <person name="Glavina del Rio T."/>
            <person name="Hammon N."/>
            <person name="Israni S."/>
            <person name="Dalin E."/>
            <person name="Tice H."/>
            <person name="Pitluck S."/>
            <person name="Thompson L.S."/>
            <person name="Brettin T."/>
            <person name="Bruce D."/>
            <person name="Han C."/>
            <person name="Tapia R."/>
            <person name="Gilna P."/>
            <person name="Schmutz J."/>
            <person name="Larimer F."/>
            <person name="Land M."/>
            <person name="Hauser L."/>
            <person name="Kyrpides N."/>
            <person name="Mikhailova N."/>
            <person name="Janssen P.H."/>
            <person name="Kuske C.R."/>
            <person name="Richardson P."/>
        </authorList>
    </citation>
    <scope>NUCLEOTIDE SEQUENCE</scope>
    <source>
        <strain evidence="1">Ellin6076</strain>
    </source>
</reference>
<accession>Q01Q11</accession>
<dbReference type="InterPro" id="IPR018664">
    <property type="entry name" value="DUF2103_metal-binding"/>
</dbReference>
<organism evidence="1">
    <name type="scientific">Solibacter usitatus (strain Ellin6076)</name>
    <dbReference type="NCBI Taxonomy" id="234267"/>
    <lineage>
        <taxon>Bacteria</taxon>
        <taxon>Pseudomonadati</taxon>
        <taxon>Acidobacteriota</taxon>
        <taxon>Terriglobia</taxon>
        <taxon>Bryobacterales</taxon>
        <taxon>Solibacteraceae</taxon>
        <taxon>Candidatus Solibacter</taxon>
    </lineage>
</organism>
<dbReference type="KEGG" id="sus:Acid_7348"/>
<dbReference type="OrthoDB" id="129370at2"/>
<dbReference type="AlphaFoldDB" id="Q01Q11"/>
<dbReference type="InParanoid" id="Q01Q11"/>
<evidence type="ECO:0008006" key="2">
    <source>
        <dbReference type="Google" id="ProtNLM"/>
    </source>
</evidence>
<evidence type="ECO:0000313" key="1">
    <source>
        <dbReference type="EMBL" id="ABJ88259.1"/>
    </source>
</evidence>
<dbReference type="EMBL" id="CP000473">
    <property type="protein sequence ID" value="ABJ88259.1"/>
    <property type="molecule type" value="Genomic_DNA"/>
</dbReference>
<name>Q01Q11_SOLUE</name>
<gene>
    <name evidence="1" type="ordered locus">Acid_7348</name>
</gene>
<sequence length="100" mass="10988">MRLRTAKDRLKIEHSIIDGVRGILEEFLKENPAVRSVIPGVIRPVRDARGKVKVRVTVPTQNGWKAIALSSGARQELFISTDLTKEDVEAALTKAGAVVE</sequence>
<dbReference type="HOGENOM" id="CLU_154665_0_0_0"/>
<dbReference type="eggNOG" id="COG4031">
    <property type="taxonomic scope" value="Bacteria"/>
</dbReference>
<protein>
    <recommendedName>
        <fullName evidence="2">Metal-binding protein</fullName>
    </recommendedName>
</protein>
<dbReference type="Pfam" id="PF09876">
    <property type="entry name" value="DUF2103"/>
    <property type="match status" value="1"/>
</dbReference>
<dbReference type="STRING" id="234267.Acid_7348"/>
<proteinExistence type="predicted"/>